<dbReference type="SMART" id="SM00947">
    <property type="entry name" value="Pro_CA"/>
    <property type="match status" value="1"/>
</dbReference>
<proteinExistence type="inferred from homology"/>
<dbReference type="Proteomes" id="UP000076023">
    <property type="component" value="Unassembled WGS sequence"/>
</dbReference>
<dbReference type="PROSITE" id="PS00705">
    <property type="entry name" value="PROK_CO2_ANHYDRASE_2"/>
    <property type="match status" value="1"/>
</dbReference>
<evidence type="ECO:0000256" key="3">
    <source>
        <dbReference type="ARBA" id="ARBA00022833"/>
    </source>
</evidence>
<dbReference type="SUPFAM" id="SSF53056">
    <property type="entry name" value="beta-carbonic anhydrase, cab"/>
    <property type="match status" value="1"/>
</dbReference>
<dbReference type="AlphaFoldDB" id="A0A146GAT3"/>
<keyword evidence="4 7" id="KW-0456">Lyase</keyword>
<keyword evidence="2 6" id="KW-0479">Metal-binding</keyword>
<dbReference type="PANTHER" id="PTHR11002">
    <property type="entry name" value="CARBONIC ANHYDRASE"/>
    <property type="match status" value="1"/>
</dbReference>
<dbReference type="GO" id="GO:0004089">
    <property type="term" value="F:carbonate dehydratase activity"/>
    <property type="evidence" value="ECO:0007669"/>
    <property type="project" value="UniProtKB-UniRule"/>
</dbReference>
<dbReference type="EC" id="4.2.1.1" evidence="7"/>
<evidence type="ECO:0000256" key="6">
    <source>
        <dbReference type="PIRSR" id="PIRSR601765-1"/>
    </source>
</evidence>
<accession>A0A146GAT3</accession>
<reference evidence="9" key="1">
    <citation type="journal article" date="2017" name="Genome Announc.">
        <title>Draft Genome Sequence of Terrimicrobium sacchariphilum NM-5T, a Facultative Anaerobic Soil Bacterium of the Class Spartobacteria.</title>
        <authorList>
            <person name="Qiu Y.L."/>
            <person name="Tourlousse D.M."/>
            <person name="Matsuura N."/>
            <person name="Ohashi A."/>
            <person name="Sekiguchi Y."/>
        </authorList>
    </citation>
    <scope>NUCLEOTIDE SEQUENCE [LARGE SCALE GENOMIC DNA]</scope>
    <source>
        <strain evidence="9">NM-5</strain>
    </source>
</reference>
<dbReference type="PANTHER" id="PTHR11002:SF76">
    <property type="entry name" value="CARBONIC ANHYDRASE"/>
    <property type="match status" value="1"/>
</dbReference>
<dbReference type="InterPro" id="IPR015892">
    <property type="entry name" value="Carbonic_anhydrase_CS"/>
</dbReference>
<dbReference type="InterPro" id="IPR001765">
    <property type="entry name" value="Carbonic_anhydrase"/>
</dbReference>
<organism evidence="8 9">
    <name type="scientific">Terrimicrobium sacchariphilum</name>
    <dbReference type="NCBI Taxonomy" id="690879"/>
    <lineage>
        <taxon>Bacteria</taxon>
        <taxon>Pseudomonadati</taxon>
        <taxon>Verrucomicrobiota</taxon>
        <taxon>Terrimicrobiia</taxon>
        <taxon>Terrimicrobiales</taxon>
        <taxon>Terrimicrobiaceae</taxon>
        <taxon>Terrimicrobium</taxon>
    </lineage>
</organism>
<evidence type="ECO:0000313" key="9">
    <source>
        <dbReference type="Proteomes" id="UP000076023"/>
    </source>
</evidence>
<feature type="binding site" evidence="6">
    <location>
        <position position="43"/>
    </location>
    <ligand>
        <name>Zn(2+)</name>
        <dbReference type="ChEBI" id="CHEBI:29105"/>
    </ligand>
</feature>
<evidence type="ECO:0000313" key="8">
    <source>
        <dbReference type="EMBL" id="GAT34521.1"/>
    </source>
</evidence>
<comment type="similarity">
    <text evidence="1 7">Belongs to the beta-class carbonic anhydrase family.</text>
</comment>
<dbReference type="NCBIfam" id="NF007756">
    <property type="entry name" value="PRK10437.1"/>
    <property type="match status" value="1"/>
</dbReference>
<dbReference type="OrthoDB" id="9769739at2"/>
<sequence length="204" mass="23422">MSIEILFEQNRRWAAQMIEEEPDFFSKLVDVQNPKYLWIGCSDSRVPANEILGLKPGEVFVHRNVANLVNHTDFNCLSVLQYAVDVLKVEHVMVVGHYGCGGVRAALLDQEFGLIDNWLRHVRSIYRRQPERFTGLDQIEKEDMLCELNAIDQARHVEETTIVQNALRRGQKLSIHAWCYRLNSGLINNLEYKPSLPPALPPQA</sequence>
<evidence type="ECO:0000256" key="2">
    <source>
        <dbReference type="ARBA" id="ARBA00022723"/>
    </source>
</evidence>
<comment type="function">
    <text evidence="7">Reversible hydration of carbon dioxide.</text>
</comment>
<dbReference type="InParanoid" id="A0A146GAT3"/>
<gene>
    <name evidence="8" type="ORF">TSACC_22946</name>
</gene>
<dbReference type="CDD" id="cd00883">
    <property type="entry name" value="beta_CA_cladeA"/>
    <property type="match status" value="1"/>
</dbReference>
<dbReference type="FunFam" id="3.40.1050.10:FF:000001">
    <property type="entry name" value="Carbonic anhydrase"/>
    <property type="match status" value="1"/>
</dbReference>
<dbReference type="Gene3D" id="3.40.1050.10">
    <property type="entry name" value="Carbonic anhydrase"/>
    <property type="match status" value="1"/>
</dbReference>
<keyword evidence="9" id="KW-1185">Reference proteome</keyword>
<keyword evidence="3 6" id="KW-0862">Zinc</keyword>
<comment type="caution">
    <text evidence="8">The sequence shown here is derived from an EMBL/GenBank/DDBJ whole genome shotgun (WGS) entry which is preliminary data.</text>
</comment>
<dbReference type="STRING" id="690879.TSACC_22946"/>
<evidence type="ECO:0000256" key="4">
    <source>
        <dbReference type="ARBA" id="ARBA00023239"/>
    </source>
</evidence>
<dbReference type="EMBL" id="BDCO01000002">
    <property type="protein sequence ID" value="GAT34521.1"/>
    <property type="molecule type" value="Genomic_DNA"/>
</dbReference>
<dbReference type="GO" id="GO:0015976">
    <property type="term" value="P:carbon utilization"/>
    <property type="evidence" value="ECO:0007669"/>
    <property type="project" value="InterPro"/>
</dbReference>
<protein>
    <recommendedName>
        <fullName evidence="7">Carbonic anhydrase</fullName>
        <ecNumber evidence="7">4.2.1.1</ecNumber>
    </recommendedName>
    <alternativeName>
        <fullName evidence="7">Carbonate dehydratase</fullName>
    </alternativeName>
</protein>
<comment type="cofactor">
    <cofactor evidence="6">
        <name>Zn(2+)</name>
        <dbReference type="ChEBI" id="CHEBI:29105"/>
    </cofactor>
    <text evidence="6">Binds 1 zinc ion per subunit.</text>
</comment>
<name>A0A146GAT3_TERSA</name>
<evidence type="ECO:0000256" key="7">
    <source>
        <dbReference type="RuleBase" id="RU003956"/>
    </source>
</evidence>
<feature type="binding site" evidence="6">
    <location>
        <position position="97"/>
    </location>
    <ligand>
        <name>Zn(2+)</name>
        <dbReference type="ChEBI" id="CHEBI:29105"/>
    </ligand>
</feature>
<feature type="binding site" evidence="6">
    <location>
        <position position="41"/>
    </location>
    <ligand>
        <name>Zn(2+)</name>
        <dbReference type="ChEBI" id="CHEBI:29105"/>
    </ligand>
</feature>
<comment type="catalytic activity">
    <reaction evidence="5 7">
        <text>hydrogencarbonate + H(+) = CO2 + H2O</text>
        <dbReference type="Rhea" id="RHEA:10748"/>
        <dbReference type="ChEBI" id="CHEBI:15377"/>
        <dbReference type="ChEBI" id="CHEBI:15378"/>
        <dbReference type="ChEBI" id="CHEBI:16526"/>
        <dbReference type="ChEBI" id="CHEBI:17544"/>
        <dbReference type="EC" id="4.2.1.1"/>
    </reaction>
</comment>
<dbReference type="FunCoup" id="A0A146GAT3">
    <property type="interactions" value="276"/>
</dbReference>
<feature type="binding site" evidence="6">
    <location>
        <position position="100"/>
    </location>
    <ligand>
        <name>Zn(2+)</name>
        <dbReference type="ChEBI" id="CHEBI:29105"/>
    </ligand>
</feature>
<dbReference type="RefSeq" id="WP_075080142.1">
    <property type="nucleotide sequence ID" value="NZ_BDCO01000002.1"/>
</dbReference>
<evidence type="ECO:0000256" key="5">
    <source>
        <dbReference type="ARBA" id="ARBA00048348"/>
    </source>
</evidence>
<dbReference type="InterPro" id="IPR036874">
    <property type="entry name" value="Carbonic_anhydrase_sf"/>
</dbReference>
<dbReference type="Pfam" id="PF00484">
    <property type="entry name" value="Pro_CA"/>
    <property type="match status" value="1"/>
</dbReference>
<evidence type="ECO:0000256" key="1">
    <source>
        <dbReference type="ARBA" id="ARBA00006217"/>
    </source>
</evidence>
<dbReference type="PROSITE" id="PS00704">
    <property type="entry name" value="PROK_CO2_ANHYDRASE_1"/>
    <property type="match status" value="1"/>
</dbReference>
<dbReference type="GO" id="GO:0008270">
    <property type="term" value="F:zinc ion binding"/>
    <property type="evidence" value="ECO:0007669"/>
    <property type="project" value="UniProtKB-UniRule"/>
</dbReference>